<dbReference type="CDD" id="cd00113">
    <property type="entry name" value="PLAT"/>
    <property type="match status" value="1"/>
</dbReference>
<keyword evidence="2" id="KW-1185">Reference proteome</keyword>
<gene>
    <name evidence="1" type="ORF">RJ641_020149</name>
</gene>
<dbReference type="InterPro" id="IPR036392">
    <property type="entry name" value="PLAT/LH2_dom_sf"/>
</dbReference>
<evidence type="ECO:0000313" key="2">
    <source>
        <dbReference type="Proteomes" id="UP001370490"/>
    </source>
</evidence>
<protein>
    <submittedName>
        <fullName evidence="1">Embryo-specific ATS3</fullName>
    </submittedName>
</protein>
<dbReference type="SUPFAM" id="SSF49723">
    <property type="entry name" value="Lipase/lipooxygenase domain (PLAT/LH2 domain)"/>
    <property type="match status" value="1"/>
</dbReference>
<dbReference type="InterPro" id="IPR010417">
    <property type="entry name" value="Embryo-specific_ATS3"/>
</dbReference>
<comment type="caution">
    <text evidence="1">The sequence shown here is derived from an EMBL/GenBank/DDBJ whole genome shotgun (WGS) entry which is preliminary data.</text>
</comment>
<reference evidence="1 2" key="1">
    <citation type="submission" date="2023-12" db="EMBL/GenBank/DDBJ databases">
        <title>A high-quality genome assembly for Dillenia turbinata (Dilleniales).</title>
        <authorList>
            <person name="Chanderbali A."/>
        </authorList>
    </citation>
    <scope>NUCLEOTIDE SEQUENCE [LARGE SCALE GENOMIC DNA]</scope>
    <source>
        <strain evidence="1">LSX21</strain>
        <tissue evidence="1">Leaf</tissue>
    </source>
</reference>
<proteinExistence type="predicted"/>
<dbReference type="Pfam" id="PF06232">
    <property type="entry name" value="ATS3"/>
    <property type="match status" value="1"/>
</dbReference>
<dbReference type="PANTHER" id="PTHR31718:SF31">
    <property type="entry name" value="OS01G0172800 PROTEIN"/>
    <property type="match status" value="1"/>
</dbReference>
<accession>A0AAN8YW43</accession>
<name>A0AAN8YW43_9MAGN</name>
<dbReference type="PANTHER" id="PTHR31718">
    <property type="entry name" value="PLAT DOMAIN-CONTAINING PROTEIN"/>
    <property type="match status" value="1"/>
</dbReference>
<evidence type="ECO:0000313" key="1">
    <source>
        <dbReference type="EMBL" id="KAK6915032.1"/>
    </source>
</evidence>
<dbReference type="Proteomes" id="UP001370490">
    <property type="component" value="Unassembled WGS sequence"/>
</dbReference>
<dbReference type="EMBL" id="JBAMMX010000025">
    <property type="protein sequence ID" value="KAK6915032.1"/>
    <property type="molecule type" value="Genomic_DNA"/>
</dbReference>
<organism evidence="1 2">
    <name type="scientific">Dillenia turbinata</name>
    <dbReference type="NCBI Taxonomy" id="194707"/>
    <lineage>
        <taxon>Eukaryota</taxon>
        <taxon>Viridiplantae</taxon>
        <taxon>Streptophyta</taxon>
        <taxon>Embryophyta</taxon>
        <taxon>Tracheophyta</taxon>
        <taxon>Spermatophyta</taxon>
        <taxon>Magnoliopsida</taxon>
        <taxon>eudicotyledons</taxon>
        <taxon>Gunneridae</taxon>
        <taxon>Pentapetalae</taxon>
        <taxon>Dilleniales</taxon>
        <taxon>Dilleniaceae</taxon>
        <taxon>Dillenia</taxon>
    </lineage>
</organism>
<sequence length="193" mass="22684">MPPSYKDHFAVSSWEVHYIYHQARLTGLHLFAEETFFAKMIRLLLILLFSSLLLVFSQSNPITPQPHKHELFPIKTKQNAGVCSYHVTIMTSCSSVPYTYDEISLAFGDRYGNQVLVYRIDNPPKTFERCSTDTFRIRGPCTHQICYVALYRHGRDGWKPKSITISRHDSEATTFFYDRFLRDDIWERFDRCL</sequence>
<dbReference type="AlphaFoldDB" id="A0AAN8YW43"/>
<dbReference type="Gene3D" id="2.60.60.20">
    <property type="entry name" value="PLAT/LH2 domain"/>
    <property type="match status" value="1"/>
</dbReference>